<evidence type="ECO:0000256" key="5">
    <source>
        <dbReference type="ARBA" id="ARBA00022490"/>
    </source>
</evidence>
<dbReference type="Ensembl" id="ENSXETT00000105852">
    <property type="protein sequence ID" value="ENSXETP00000113992"/>
    <property type="gene ID" value="ENSXETG00000014263"/>
</dbReference>
<keyword evidence="8" id="KW-0648">Protein biosynthesis</keyword>
<dbReference type="GO" id="GO:0003723">
    <property type="term" value="F:RNA binding"/>
    <property type="evidence" value="ECO:0007669"/>
    <property type="project" value="UniProtKB-UniRule"/>
</dbReference>
<dbReference type="Pfam" id="PF17654">
    <property type="entry name" value="Trnau1ap"/>
    <property type="match status" value="1"/>
</dbReference>
<dbReference type="Pfam" id="PF00076">
    <property type="entry name" value="RRM_1"/>
    <property type="match status" value="1"/>
</dbReference>
<dbReference type="SMART" id="SM00360">
    <property type="entry name" value="RRM"/>
    <property type="match status" value="1"/>
</dbReference>
<dbReference type="PANTHER" id="PTHR37457:SF2">
    <property type="entry name" value="TRNA SELENOCYSTEINE 1-ASSOCIATED PROTEIN 1"/>
    <property type="match status" value="1"/>
</dbReference>
<dbReference type="FunFam" id="3.30.70.330:FF:000159">
    <property type="entry name" value="tRNA selenocysteine 1-associated protein 1"/>
    <property type="match status" value="1"/>
</dbReference>
<sequence>MSGHYSPAYSLSIVQPAERQDGGSLRLVKSVPGGSVGMASLWMGDLEPFMDESFITQAFATMGETIAGVKIIRNRMTEGLPGYCFVQFAQQEAAERCLLKLHGKPLPGASYNKRFKLNRAFYAKPPEPNQNPKPLMTQASDYTQAFNYYSQQFQQMFSNWKYDQQSGGYSYQQYGDTASTWQAPEETAETAEEALEDPVLQLDINEANKQFMEQSEELYNALMDCHWQPLDTVMSKIPTDM</sequence>
<dbReference type="PROSITE" id="PS50102">
    <property type="entry name" value="RRM"/>
    <property type="match status" value="1"/>
</dbReference>
<dbReference type="Xenbase" id="XB-GENE-5809452">
    <property type="gene designation" value="trnau1ap"/>
</dbReference>
<name>A0A6I8PP25_XENTR</name>
<keyword evidence="5" id="KW-0963">Cytoplasm</keyword>
<comment type="subcellular location">
    <subcellularLocation>
        <location evidence="2">Cytoplasm</location>
    </subcellularLocation>
    <subcellularLocation>
        <location evidence="1">Nucleus</location>
    </subcellularLocation>
</comment>
<dbReference type="InterPro" id="IPR035979">
    <property type="entry name" value="RBD_domain_sf"/>
</dbReference>
<dbReference type="Ensembl" id="ENSXETT00000061529">
    <property type="protein sequence ID" value="ENSXETP00000058790"/>
    <property type="gene ID" value="ENSXETG00000014263"/>
</dbReference>
<evidence type="ECO:0000259" key="12">
    <source>
        <dbReference type="PROSITE" id="PS50102"/>
    </source>
</evidence>
<keyword evidence="6" id="KW-0677">Repeat</keyword>
<dbReference type="SUPFAM" id="SSF54928">
    <property type="entry name" value="RNA-binding domain, RBD"/>
    <property type="match status" value="1"/>
</dbReference>
<dbReference type="InterPro" id="IPR041085">
    <property type="entry name" value="TSAP1_C"/>
</dbReference>
<evidence type="ECO:0000256" key="8">
    <source>
        <dbReference type="ARBA" id="ARBA00022917"/>
    </source>
</evidence>
<evidence type="ECO:0000256" key="2">
    <source>
        <dbReference type="ARBA" id="ARBA00004496"/>
    </source>
</evidence>
<dbReference type="InterPro" id="IPR012677">
    <property type="entry name" value="Nucleotide-bd_a/b_plait_sf"/>
</dbReference>
<dbReference type="GO" id="GO:0005634">
    <property type="term" value="C:nucleus"/>
    <property type="evidence" value="ECO:0007669"/>
    <property type="project" value="UniProtKB-SubCell"/>
</dbReference>
<evidence type="ECO:0000256" key="9">
    <source>
        <dbReference type="ARBA" id="ARBA00023242"/>
    </source>
</evidence>
<reference evidence="13" key="1">
    <citation type="journal article" date="2010" name="Science">
        <title>The genome of the Western clawed frog Xenopus tropicalis.</title>
        <authorList>
            <person name="Hellsten U."/>
            <person name="Harland R.M."/>
            <person name="Gilchrist M.J."/>
            <person name="Hendrix D."/>
            <person name="Jurka J."/>
            <person name="Kapitonov V."/>
            <person name="Ovcharenko I."/>
            <person name="Putnam N.H."/>
            <person name="Shu S."/>
            <person name="Taher L."/>
            <person name="Blitz I.L."/>
            <person name="Blumberg B."/>
            <person name="Dichmann D.S."/>
            <person name="Dubchak I."/>
            <person name="Amaya E."/>
            <person name="Detter J.C."/>
            <person name="Fletcher R."/>
            <person name="Gerhard D.S."/>
            <person name="Goodstein D."/>
            <person name="Graves T."/>
            <person name="Grigoriev I.V."/>
            <person name="Grimwood J."/>
            <person name="Kawashima T."/>
            <person name="Lindquist E."/>
            <person name="Lucas S.M."/>
            <person name="Mead P.E."/>
            <person name="Mitros T."/>
            <person name="Ogino H."/>
            <person name="Ohta Y."/>
            <person name="Poliakov A.V."/>
            <person name="Pollet N."/>
            <person name="Robert J."/>
            <person name="Salamov A."/>
            <person name="Sater A.K."/>
            <person name="Schmutz J."/>
            <person name="Terry A."/>
            <person name="Vize P.D."/>
            <person name="Warren W.C."/>
            <person name="Wells D."/>
            <person name="Wills A."/>
            <person name="Wilson R.K."/>
            <person name="Zimmerman L.B."/>
            <person name="Zorn A.M."/>
            <person name="Grainger R."/>
            <person name="Grammer T."/>
            <person name="Khokha M.K."/>
            <person name="Richardson P.M."/>
            <person name="Rokhsar D.S."/>
        </authorList>
    </citation>
    <scope>NUCLEOTIDE SEQUENCE [LARGE SCALE GENOMIC DNA]</scope>
    <source>
        <strain evidence="13">Nigerian</strain>
    </source>
</reference>
<dbReference type="InParanoid" id="A0A6I8PP25"/>
<feature type="domain" description="RRM" evidence="12">
    <location>
        <begin position="39"/>
        <end position="122"/>
    </location>
</feature>
<organism evidence="13">
    <name type="scientific">Xenopus tropicalis</name>
    <name type="common">Western clawed frog</name>
    <name type="synonym">Silurana tropicalis</name>
    <dbReference type="NCBI Taxonomy" id="8364"/>
    <lineage>
        <taxon>Eukaryota</taxon>
        <taxon>Metazoa</taxon>
        <taxon>Chordata</taxon>
        <taxon>Craniata</taxon>
        <taxon>Vertebrata</taxon>
        <taxon>Euteleostomi</taxon>
        <taxon>Amphibia</taxon>
        <taxon>Batrachia</taxon>
        <taxon>Anura</taxon>
        <taxon>Pipoidea</taxon>
        <taxon>Pipidae</taxon>
        <taxon>Xenopodinae</taxon>
        <taxon>Xenopus</taxon>
        <taxon>Silurana</taxon>
    </lineage>
</organism>
<evidence type="ECO:0000313" key="13">
    <source>
        <dbReference type="Ensembl" id="ENSXETP00000058790"/>
    </source>
</evidence>
<comment type="similarity">
    <text evidence="3">Belongs to the RRM TRSPAP family.</text>
</comment>
<accession>A0A6I8PP25</accession>
<evidence type="ECO:0000256" key="7">
    <source>
        <dbReference type="ARBA" id="ARBA00022884"/>
    </source>
</evidence>
<dbReference type="GO" id="GO:0006412">
    <property type="term" value="P:translation"/>
    <property type="evidence" value="ECO:0007669"/>
    <property type="project" value="UniProtKB-KW"/>
</dbReference>
<dbReference type="Gene3D" id="3.30.70.330">
    <property type="match status" value="1"/>
</dbReference>
<dbReference type="CDD" id="cd12610">
    <property type="entry name" value="RRM1_SECp43"/>
    <property type="match status" value="1"/>
</dbReference>
<evidence type="ECO:0000256" key="11">
    <source>
        <dbReference type="PROSITE-ProRule" id="PRU00176"/>
    </source>
</evidence>
<evidence type="ECO:0000256" key="4">
    <source>
        <dbReference type="ARBA" id="ARBA00016598"/>
    </source>
</evidence>
<evidence type="ECO:0000256" key="3">
    <source>
        <dbReference type="ARBA" id="ARBA00008920"/>
    </source>
</evidence>
<protein>
    <recommendedName>
        <fullName evidence="4">tRNA selenocysteine 1-associated protein 1</fullName>
    </recommendedName>
    <alternativeName>
        <fullName evidence="10">tRNA selenocysteine-associated protein 1</fullName>
    </alternativeName>
</protein>
<keyword evidence="7 11" id="KW-0694">RNA-binding</keyword>
<keyword evidence="9" id="KW-0539">Nucleus</keyword>
<evidence type="ECO:0000256" key="6">
    <source>
        <dbReference type="ARBA" id="ARBA00022737"/>
    </source>
</evidence>
<dbReference type="GeneTree" id="ENSGT00940000156139"/>
<dbReference type="PANTHER" id="PTHR37457">
    <property type="entry name" value="TRNA SELENOCYSTEINE 1-ASSOCIATED PROTEIN 1-RELATED"/>
    <property type="match status" value="1"/>
</dbReference>
<proteinExistence type="inferred from homology"/>
<dbReference type="FunCoup" id="A0A6I8PP25">
    <property type="interactions" value="2949"/>
</dbReference>
<evidence type="ECO:0000256" key="10">
    <source>
        <dbReference type="ARBA" id="ARBA00033477"/>
    </source>
</evidence>
<reference evidence="13" key="2">
    <citation type="submission" date="2020-05" db="UniProtKB">
        <authorList>
            <consortium name="Ensembl"/>
        </authorList>
    </citation>
    <scope>IDENTIFICATION</scope>
</reference>
<dbReference type="InterPro" id="IPR040434">
    <property type="entry name" value="TSAP1"/>
</dbReference>
<dbReference type="InterPro" id="IPR000504">
    <property type="entry name" value="RRM_dom"/>
</dbReference>
<gene>
    <name evidence="13" type="primary">trnau1ap</name>
</gene>
<dbReference type="AlphaFoldDB" id="A0A6I8PP25"/>
<evidence type="ECO:0000256" key="1">
    <source>
        <dbReference type="ARBA" id="ARBA00004123"/>
    </source>
</evidence>
<dbReference type="GO" id="GO:0005737">
    <property type="term" value="C:cytoplasm"/>
    <property type="evidence" value="ECO:0007669"/>
    <property type="project" value="UniProtKB-SubCell"/>
</dbReference>
<dbReference type="Bgee" id="ENSXETG00000014263">
    <property type="expression patterns" value="Expressed in egg cell and 14 other cell types or tissues"/>
</dbReference>